<protein>
    <submittedName>
        <fullName evidence="1">GxxExxY protein</fullName>
    </submittedName>
</protein>
<evidence type="ECO:0000313" key="1">
    <source>
        <dbReference type="EMBL" id="SCX03433.1"/>
    </source>
</evidence>
<dbReference type="NCBIfam" id="TIGR04256">
    <property type="entry name" value="GxxExxY"/>
    <property type="match status" value="1"/>
</dbReference>
<accession>A0A1G4V9U1</accession>
<dbReference type="InterPro" id="IPR026350">
    <property type="entry name" value="GxxExxY"/>
</dbReference>
<dbReference type="STRING" id="329186.SAMN02927925_00675"/>
<dbReference type="eggNOG" id="COG0614">
    <property type="taxonomic scope" value="Bacteria"/>
</dbReference>
<name>A0A1G4V9U1_9FLAO</name>
<dbReference type="Pfam" id="PF13366">
    <property type="entry name" value="PDDEXK_3"/>
    <property type="match status" value="1"/>
</dbReference>
<dbReference type="Proteomes" id="UP000182124">
    <property type="component" value="Unassembled WGS sequence"/>
</dbReference>
<reference evidence="1 2" key="1">
    <citation type="submission" date="2016-10" db="EMBL/GenBank/DDBJ databases">
        <authorList>
            <person name="de Groot N.N."/>
        </authorList>
    </citation>
    <scope>NUCLEOTIDE SEQUENCE [LARGE SCALE GENOMIC DNA]</scope>
    <source>
        <strain evidence="1 2">CGMCC 1.3801</strain>
    </source>
</reference>
<dbReference type="EMBL" id="FMTY01000001">
    <property type="protein sequence ID" value="SCX03433.1"/>
    <property type="molecule type" value="Genomic_DNA"/>
</dbReference>
<sequence length="136" mass="16066">MSNFLHKRRTEAILKTFYEVYNTLGYGFLEKVYQNSMYFELLSQGFKVEAQKQIKVYYKEKVVGEYFADLVIDDVIIVELKACECLMDAHKAQLINYLKATQIELGMLLNFGETPEFKRYIYTNDRKNFNNPLKSV</sequence>
<organism evidence="1 2">
    <name type="scientific">Flavobacterium saliperosum</name>
    <dbReference type="NCBI Taxonomy" id="329186"/>
    <lineage>
        <taxon>Bacteria</taxon>
        <taxon>Pseudomonadati</taxon>
        <taxon>Bacteroidota</taxon>
        <taxon>Flavobacteriia</taxon>
        <taxon>Flavobacteriales</taxon>
        <taxon>Flavobacteriaceae</taxon>
        <taxon>Flavobacterium</taxon>
    </lineage>
</organism>
<gene>
    <name evidence="1" type="ORF">SAMN02927925_00675</name>
</gene>
<proteinExistence type="predicted"/>
<dbReference type="AlphaFoldDB" id="A0A1G4V9U1"/>
<evidence type="ECO:0000313" key="2">
    <source>
        <dbReference type="Proteomes" id="UP000182124"/>
    </source>
</evidence>
<dbReference type="RefSeq" id="WP_023575704.1">
    <property type="nucleotide sequence ID" value="NZ_CBCSBQ010000005.1"/>
</dbReference>